<dbReference type="InterPro" id="IPR036388">
    <property type="entry name" value="WH-like_DNA-bd_sf"/>
</dbReference>
<dbReference type="InterPro" id="IPR037171">
    <property type="entry name" value="NagB/RpiA_transferase-like"/>
</dbReference>
<dbReference type="Gene3D" id="3.40.50.1360">
    <property type="match status" value="1"/>
</dbReference>
<dbReference type="InterPro" id="IPR001034">
    <property type="entry name" value="DeoR_HTH"/>
</dbReference>
<gene>
    <name evidence="5" type="ordered locus">Rleg2_4973</name>
</gene>
<dbReference type="Pfam" id="PF00455">
    <property type="entry name" value="DeoRC"/>
    <property type="match status" value="1"/>
</dbReference>
<evidence type="ECO:0000256" key="3">
    <source>
        <dbReference type="ARBA" id="ARBA00023163"/>
    </source>
</evidence>
<dbReference type="SMART" id="SM01134">
    <property type="entry name" value="DeoRC"/>
    <property type="match status" value="1"/>
</dbReference>
<evidence type="ECO:0000313" key="5">
    <source>
        <dbReference type="EMBL" id="ACI58197.1"/>
    </source>
</evidence>
<keyword evidence="3" id="KW-0804">Transcription</keyword>
<reference evidence="5 6" key="1">
    <citation type="journal article" date="2010" name="Stand. Genomic Sci.">
        <title>Complete genome sequence of Rhizobium leguminosarum bv trifolii strain WSM2304, an effective microsymbiont of the South American clover Trifolium polymorphum.</title>
        <authorList>
            <person name="Reeve W."/>
            <person name="O'Hara G."/>
            <person name="Chain P."/>
            <person name="Ardley J."/>
            <person name="Brau L."/>
            <person name="Nandesena K."/>
            <person name="Tiwari R."/>
            <person name="Malfatti S."/>
            <person name="Kiss H."/>
            <person name="Lapidus A."/>
            <person name="Copeland A."/>
            <person name="Nolan M."/>
            <person name="Land M."/>
            <person name="Ivanova N."/>
            <person name="Mavromatis K."/>
            <person name="Markowitz V."/>
            <person name="Kyrpides N."/>
            <person name="Melino V."/>
            <person name="Denton M."/>
            <person name="Yates R."/>
            <person name="Howieson J."/>
        </authorList>
    </citation>
    <scope>NUCLEOTIDE SEQUENCE [LARGE SCALE GENOMIC DNA]</scope>
    <source>
        <strain evidence="5 6">WSM2304</strain>
    </source>
</reference>
<dbReference type="KEGG" id="rlt:Rleg2_4973"/>
<dbReference type="Gene3D" id="1.10.10.10">
    <property type="entry name" value="Winged helix-like DNA-binding domain superfamily/Winged helix DNA-binding domain"/>
    <property type="match status" value="1"/>
</dbReference>
<keyword evidence="6" id="KW-1185">Reference proteome</keyword>
<dbReference type="InterPro" id="IPR036390">
    <property type="entry name" value="WH_DNA-bd_sf"/>
</dbReference>
<organism evidence="5 6">
    <name type="scientific">Rhizobium leguminosarum bv. trifolii (strain WSM2304)</name>
    <dbReference type="NCBI Taxonomy" id="395492"/>
    <lineage>
        <taxon>Bacteria</taxon>
        <taxon>Pseudomonadati</taxon>
        <taxon>Pseudomonadota</taxon>
        <taxon>Alphaproteobacteria</taxon>
        <taxon>Hyphomicrobiales</taxon>
        <taxon>Rhizobiaceae</taxon>
        <taxon>Rhizobium/Agrobacterium group</taxon>
        <taxon>Rhizobium</taxon>
    </lineage>
</organism>
<dbReference type="EMBL" id="CP001192">
    <property type="protein sequence ID" value="ACI58197.1"/>
    <property type="molecule type" value="Genomic_DNA"/>
</dbReference>
<protein>
    <submittedName>
        <fullName evidence="5">Transcriptional regulator, DeoR family</fullName>
    </submittedName>
</protein>
<dbReference type="SUPFAM" id="SSF46785">
    <property type="entry name" value="Winged helix' DNA-binding domain"/>
    <property type="match status" value="1"/>
</dbReference>
<dbReference type="Pfam" id="PF08220">
    <property type="entry name" value="HTH_DeoR"/>
    <property type="match status" value="1"/>
</dbReference>
<name>A0ABF7QVH5_RHILW</name>
<proteinExistence type="predicted"/>
<accession>A0ABF7QVH5</accession>
<dbReference type="SUPFAM" id="SSF100950">
    <property type="entry name" value="NagB/RpiA/CoA transferase-like"/>
    <property type="match status" value="1"/>
</dbReference>
<dbReference type="RefSeq" id="WP_012555905.1">
    <property type="nucleotide sequence ID" value="NC_011368.1"/>
</dbReference>
<sequence>MSLIDPPTKRVDIVPAKRRAIILEHLRANGAASIQELADAIGGSQSTARRDLEHLVEKGYLERTHGGAVLVQPTRATFEAEPLVNAELRHAEKVAIGREAAKRLSPGDSIILDGSTTVMEAARAAAERNIPLTIVTNSLDIGQLCASVSSWRVIIPGGSVRPGFMNLAGNPGEEFIKSIHADLCLCGASAVSGTLLTDSSLEVASMKRAMISAARKSILLVDSSKFTAPGFCTLCDVSDLHEVITDSAISAEALTALRSTERRITVVPMAIDG</sequence>
<feature type="domain" description="HTH deoR-type" evidence="4">
    <location>
        <begin position="15"/>
        <end position="70"/>
    </location>
</feature>
<evidence type="ECO:0000256" key="1">
    <source>
        <dbReference type="ARBA" id="ARBA00023015"/>
    </source>
</evidence>
<dbReference type="InterPro" id="IPR014036">
    <property type="entry name" value="DeoR-like_C"/>
</dbReference>
<dbReference type="PANTHER" id="PTHR30363:SF44">
    <property type="entry name" value="AGA OPERON TRANSCRIPTIONAL REPRESSOR-RELATED"/>
    <property type="match status" value="1"/>
</dbReference>
<dbReference type="AlphaFoldDB" id="A0ABF7QVH5"/>
<geneLocation type="plasmid" evidence="5 6">
    <name>pRLG201</name>
</geneLocation>
<evidence type="ECO:0000259" key="4">
    <source>
        <dbReference type="PROSITE" id="PS51000"/>
    </source>
</evidence>
<evidence type="ECO:0000313" key="6">
    <source>
        <dbReference type="Proteomes" id="UP000008330"/>
    </source>
</evidence>
<dbReference type="SMART" id="SM00420">
    <property type="entry name" value="HTH_DEOR"/>
    <property type="match status" value="1"/>
</dbReference>
<dbReference type="PROSITE" id="PS51000">
    <property type="entry name" value="HTH_DEOR_2"/>
    <property type="match status" value="1"/>
</dbReference>
<evidence type="ECO:0000256" key="2">
    <source>
        <dbReference type="ARBA" id="ARBA00023125"/>
    </source>
</evidence>
<dbReference type="PANTHER" id="PTHR30363">
    <property type="entry name" value="HTH-TYPE TRANSCRIPTIONAL REGULATOR SRLR-RELATED"/>
    <property type="match status" value="1"/>
</dbReference>
<keyword evidence="2" id="KW-0238">DNA-binding</keyword>
<keyword evidence="5" id="KW-0614">Plasmid</keyword>
<dbReference type="GO" id="GO:0003677">
    <property type="term" value="F:DNA binding"/>
    <property type="evidence" value="ECO:0007669"/>
    <property type="project" value="UniProtKB-KW"/>
</dbReference>
<dbReference type="Proteomes" id="UP000008330">
    <property type="component" value="Plasmid pRLG201"/>
</dbReference>
<keyword evidence="1" id="KW-0805">Transcription regulation</keyword>
<dbReference type="InterPro" id="IPR050313">
    <property type="entry name" value="Carb_Metab_HTH_regulators"/>
</dbReference>
<dbReference type="PRINTS" id="PR00037">
    <property type="entry name" value="HTHLACR"/>
</dbReference>
<dbReference type="PROSITE" id="PS00894">
    <property type="entry name" value="HTH_DEOR_1"/>
    <property type="match status" value="1"/>
</dbReference>
<dbReference type="InterPro" id="IPR018356">
    <property type="entry name" value="Tscrpt_reg_HTH_DeoR_CS"/>
</dbReference>